<sequence>MWGWMGVQGRVMLMCFNFSSENLACSRFFQISLERQHPQKKSFQVGKQTCCQKYFQLEGSAATCSK</sequence>
<gene>
    <name evidence="1" type="ORF">N307_13833</name>
</gene>
<organism evidence="1 2">
    <name type="scientific">Dryobates pubescens</name>
    <name type="common">Downy woodpecker</name>
    <name type="synonym">Picoides pubescens</name>
    <dbReference type="NCBI Taxonomy" id="118200"/>
    <lineage>
        <taxon>Eukaryota</taxon>
        <taxon>Metazoa</taxon>
        <taxon>Chordata</taxon>
        <taxon>Craniata</taxon>
        <taxon>Vertebrata</taxon>
        <taxon>Euteleostomi</taxon>
        <taxon>Archelosauria</taxon>
        <taxon>Archosauria</taxon>
        <taxon>Dinosauria</taxon>
        <taxon>Saurischia</taxon>
        <taxon>Theropoda</taxon>
        <taxon>Coelurosauria</taxon>
        <taxon>Aves</taxon>
        <taxon>Neognathae</taxon>
        <taxon>Neoaves</taxon>
        <taxon>Telluraves</taxon>
        <taxon>Coraciimorphae</taxon>
        <taxon>Piciformes</taxon>
        <taxon>Picidae</taxon>
        <taxon>Dryobates</taxon>
    </lineage>
</organism>
<protein>
    <submittedName>
        <fullName evidence="1">Uncharacterized protein</fullName>
    </submittedName>
</protein>
<dbReference type="AlphaFoldDB" id="A0A093GR49"/>
<feature type="non-terminal residue" evidence="1">
    <location>
        <position position="66"/>
    </location>
</feature>
<proteinExistence type="predicted"/>
<name>A0A093GR49_DRYPU</name>
<evidence type="ECO:0000313" key="1">
    <source>
        <dbReference type="EMBL" id="KFV71810.1"/>
    </source>
</evidence>
<evidence type="ECO:0000313" key="2">
    <source>
        <dbReference type="Proteomes" id="UP000053875"/>
    </source>
</evidence>
<accession>A0A093GR49</accession>
<dbReference type="EMBL" id="KL216887">
    <property type="protein sequence ID" value="KFV71810.1"/>
    <property type="molecule type" value="Genomic_DNA"/>
</dbReference>
<keyword evidence="2" id="KW-1185">Reference proteome</keyword>
<reference evidence="1 2" key="1">
    <citation type="submission" date="2014-04" db="EMBL/GenBank/DDBJ databases">
        <title>Genome evolution of avian class.</title>
        <authorList>
            <person name="Zhang G."/>
            <person name="Li C."/>
        </authorList>
    </citation>
    <scope>NUCLEOTIDE SEQUENCE [LARGE SCALE GENOMIC DNA]</scope>
    <source>
        <strain evidence="1">BGI_N307</strain>
    </source>
</reference>
<dbReference type="Proteomes" id="UP000053875">
    <property type="component" value="Unassembled WGS sequence"/>
</dbReference>